<protein>
    <submittedName>
        <fullName evidence="3">Adenylyl-sulfate kinase</fullName>
        <ecNumber evidence="3">2.7.1.25</ecNumber>
    </submittedName>
</protein>
<gene>
    <name evidence="3" type="ORF">PYS65_12800</name>
</gene>
<keyword evidence="1 3" id="KW-0808">Transferase</keyword>
<feature type="domain" description="APS kinase" evidence="2">
    <location>
        <begin position="13"/>
        <end position="123"/>
    </location>
</feature>
<dbReference type="PANTHER" id="PTHR42700:SF1">
    <property type="entry name" value="SULFATE ADENYLYLTRANSFERASE"/>
    <property type="match status" value="1"/>
</dbReference>
<dbReference type="EC" id="2.7.1.25" evidence="3"/>
<evidence type="ECO:0000256" key="1">
    <source>
        <dbReference type="ARBA" id="ARBA00022679"/>
    </source>
</evidence>
<accession>A0ABY8JZB0</accession>
<dbReference type="PANTHER" id="PTHR42700">
    <property type="entry name" value="SULFATE ADENYLYLTRANSFERASE"/>
    <property type="match status" value="1"/>
</dbReference>
<dbReference type="InterPro" id="IPR050512">
    <property type="entry name" value="Sulf_AdTrans/APS_kinase"/>
</dbReference>
<dbReference type="SUPFAM" id="SSF52540">
    <property type="entry name" value="P-loop containing nucleoside triphosphate hydrolases"/>
    <property type="match status" value="1"/>
</dbReference>
<evidence type="ECO:0000259" key="2">
    <source>
        <dbReference type="Pfam" id="PF01583"/>
    </source>
</evidence>
<proteinExistence type="predicted"/>
<dbReference type="InterPro" id="IPR027417">
    <property type="entry name" value="P-loop_NTPase"/>
</dbReference>
<dbReference type="Gene3D" id="3.40.50.300">
    <property type="entry name" value="P-loop containing nucleotide triphosphate hydrolases"/>
    <property type="match status" value="1"/>
</dbReference>
<dbReference type="Pfam" id="PF01583">
    <property type="entry name" value="APS_kinase"/>
    <property type="match status" value="1"/>
</dbReference>
<dbReference type="EMBL" id="CP121682">
    <property type="protein sequence ID" value="WGD40962.1"/>
    <property type="molecule type" value="Genomic_DNA"/>
</dbReference>
<evidence type="ECO:0000313" key="3">
    <source>
        <dbReference type="EMBL" id="WGD40962.1"/>
    </source>
</evidence>
<evidence type="ECO:0000313" key="4">
    <source>
        <dbReference type="Proteomes" id="UP001216440"/>
    </source>
</evidence>
<dbReference type="RefSeq" id="WP_279334081.1">
    <property type="nucleotide sequence ID" value="NZ_CP121682.1"/>
</dbReference>
<keyword evidence="4" id="KW-1185">Reference proteome</keyword>
<keyword evidence="3" id="KW-0418">Kinase</keyword>
<dbReference type="InterPro" id="IPR059117">
    <property type="entry name" value="APS_kinase_dom"/>
</dbReference>
<reference evidence="3 4" key="1">
    <citation type="submission" date="2023-03" db="EMBL/GenBank/DDBJ databases">
        <authorList>
            <person name="Mo P."/>
        </authorList>
    </citation>
    <scope>NUCLEOTIDE SEQUENCE [LARGE SCALE GENOMIC DNA]</scope>
    <source>
        <strain evidence="3 4">HUAS 5</strain>
    </source>
</reference>
<dbReference type="GO" id="GO:0004020">
    <property type="term" value="F:adenylylsulfate kinase activity"/>
    <property type="evidence" value="ECO:0007669"/>
    <property type="project" value="UniProtKB-EC"/>
</dbReference>
<dbReference type="Proteomes" id="UP001216440">
    <property type="component" value="Chromosome"/>
</dbReference>
<name>A0ABY8JZB0_9ACTN</name>
<organism evidence="3 4">
    <name type="scientific">Streptomyces cathayae</name>
    <dbReference type="NCBI Taxonomy" id="3031124"/>
    <lineage>
        <taxon>Bacteria</taxon>
        <taxon>Bacillati</taxon>
        <taxon>Actinomycetota</taxon>
        <taxon>Actinomycetes</taxon>
        <taxon>Kitasatosporales</taxon>
        <taxon>Streptomycetaceae</taxon>
        <taxon>Streptomyces</taxon>
    </lineage>
</organism>
<sequence>MTSHRPFCTCWPGATLWLTGAPGAGKTTVMTGLARRLEAAGRRVHVLDGDEQHTLFGTDPAPGRVRRAADVQRVGLVAEVLARNGVLALVAVTAADATQTDAVRRRHTRSATTCLEVHVATGSDRADDPYAAPARCDLTLPAYRQSAEESVTELMNLLKRRELA</sequence>